<protein>
    <recommendedName>
        <fullName evidence="4">LPXTG cell wall anchor domain-containing protein</fullName>
    </recommendedName>
</protein>
<dbReference type="Proteomes" id="UP001497045">
    <property type="component" value="Unassembled WGS sequence"/>
</dbReference>
<sequence length="57" mass="7046">MRETIAYSLMAFLVMFVMLLLLLWLRKRRRVRESIWGKPRTARRRQRPAKVDEDRLD</sequence>
<feature type="transmembrane region" description="Helical" evidence="1">
    <location>
        <begin position="6"/>
        <end position="25"/>
    </location>
</feature>
<dbReference type="RefSeq" id="WP_341671591.1">
    <property type="nucleotide sequence ID" value="NZ_JBBYHV010000001.1"/>
</dbReference>
<gene>
    <name evidence="2" type="ORF">AAEO60_00030</name>
</gene>
<comment type="caution">
    <text evidence="2">The sequence shown here is derived from an EMBL/GenBank/DDBJ whole genome shotgun (WGS) entry which is preliminary data.</text>
</comment>
<keyword evidence="1" id="KW-1133">Transmembrane helix</keyword>
<keyword evidence="1" id="KW-0812">Transmembrane</keyword>
<evidence type="ECO:0000313" key="2">
    <source>
        <dbReference type="EMBL" id="MEL1249049.1"/>
    </source>
</evidence>
<evidence type="ECO:0000256" key="1">
    <source>
        <dbReference type="SAM" id="Phobius"/>
    </source>
</evidence>
<keyword evidence="1" id="KW-0472">Membrane</keyword>
<reference evidence="2 3" key="1">
    <citation type="submission" date="2024-04" db="EMBL/GenBank/DDBJ databases">
        <title>Aurantiacibacter sp. DGU6 16S ribosomal RNA gene Genome sequencing and assembly.</title>
        <authorList>
            <person name="Park S."/>
        </authorList>
    </citation>
    <scope>NUCLEOTIDE SEQUENCE [LARGE SCALE GENOMIC DNA]</scope>
    <source>
        <strain evidence="2 3">DGU6</strain>
    </source>
</reference>
<dbReference type="EMBL" id="JBBYHV010000001">
    <property type="protein sequence ID" value="MEL1249049.1"/>
    <property type="molecule type" value="Genomic_DNA"/>
</dbReference>
<keyword evidence="3" id="KW-1185">Reference proteome</keyword>
<evidence type="ECO:0008006" key="4">
    <source>
        <dbReference type="Google" id="ProtNLM"/>
    </source>
</evidence>
<accession>A0ABU9I9F1</accession>
<evidence type="ECO:0000313" key="3">
    <source>
        <dbReference type="Proteomes" id="UP001497045"/>
    </source>
</evidence>
<name>A0ABU9I9F1_9SPHN</name>
<proteinExistence type="predicted"/>
<organism evidence="2 3">
    <name type="scientific">Aurantiacibacter gilvus</name>
    <dbReference type="NCBI Taxonomy" id="3139141"/>
    <lineage>
        <taxon>Bacteria</taxon>
        <taxon>Pseudomonadati</taxon>
        <taxon>Pseudomonadota</taxon>
        <taxon>Alphaproteobacteria</taxon>
        <taxon>Sphingomonadales</taxon>
        <taxon>Erythrobacteraceae</taxon>
        <taxon>Aurantiacibacter</taxon>
    </lineage>
</organism>